<comment type="caution">
    <text evidence="1">The sequence shown here is derived from an EMBL/GenBank/DDBJ whole genome shotgun (WGS) entry which is preliminary data.</text>
</comment>
<sequence>MLGIAEAECDILNGHLCPLPMQGTGVIVDTMPKWGGERPEGAPSIDTPAFMLLVKHVGRCEFKEETKM</sequence>
<organism evidence="1 2">
    <name type="scientific">Paenibacillus vortex V453</name>
    <dbReference type="NCBI Taxonomy" id="715225"/>
    <lineage>
        <taxon>Bacteria</taxon>
        <taxon>Bacillati</taxon>
        <taxon>Bacillota</taxon>
        <taxon>Bacilli</taxon>
        <taxon>Bacillales</taxon>
        <taxon>Paenibacillaceae</taxon>
        <taxon>Paenibacillus</taxon>
    </lineage>
</organism>
<keyword evidence="2" id="KW-1185">Reference proteome</keyword>
<dbReference type="GeneID" id="97555909"/>
<dbReference type="Proteomes" id="UP000003094">
    <property type="component" value="Unassembled WGS sequence"/>
</dbReference>
<accession>A0A2R9SUZ0</accession>
<evidence type="ECO:0000313" key="1">
    <source>
        <dbReference type="EMBL" id="EFU41162.1"/>
    </source>
</evidence>
<name>A0A2R9SUZ0_9BACL</name>
<dbReference type="KEGG" id="pvo:PVOR_16124"/>
<keyword evidence="1" id="KW-0223">Dioxygenase</keyword>
<protein>
    <submittedName>
        <fullName evidence="1">Glyoxalase/bleomycin resistance protein/dioxygenase</fullName>
    </submittedName>
</protein>
<dbReference type="GO" id="GO:0051213">
    <property type="term" value="F:dioxygenase activity"/>
    <property type="evidence" value="ECO:0007669"/>
    <property type="project" value="UniProtKB-KW"/>
</dbReference>
<reference evidence="1 2" key="1">
    <citation type="journal article" date="2010" name="BMC Genomics">
        <title>Genome sequence of the pattern forming Paenibacillus vortex bacterium reveals potential for thriving in complex environments.</title>
        <authorList>
            <person name="Sirota-Madi A."/>
            <person name="Olender T."/>
            <person name="Helman Y."/>
            <person name="Ingham C."/>
            <person name="Brainis I."/>
            <person name="Roth D."/>
            <person name="Hagi E."/>
            <person name="Brodsky L."/>
            <person name="Leshkowitz D."/>
            <person name="Galatenko V."/>
            <person name="Nikolaev V."/>
            <person name="Mugasimangalam R.C."/>
            <person name="Bransburg-Zabary S."/>
            <person name="Gutnick D.L."/>
            <person name="Lancet D."/>
            <person name="Ben-Jacob E."/>
        </authorList>
    </citation>
    <scope>NUCLEOTIDE SEQUENCE [LARGE SCALE GENOMIC DNA]</scope>
    <source>
        <strain evidence="1 2">V453</strain>
    </source>
</reference>
<gene>
    <name evidence="1" type="ORF">PVOR_16124</name>
</gene>
<evidence type="ECO:0000313" key="2">
    <source>
        <dbReference type="Proteomes" id="UP000003094"/>
    </source>
</evidence>
<dbReference type="AlphaFoldDB" id="A0A2R9SUZ0"/>
<proteinExistence type="predicted"/>
<dbReference type="RefSeq" id="WP_006210033.1">
    <property type="nucleotide sequence ID" value="NZ_ADHJ01000023.1"/>
</dbReference>
<dbReference type="EMBL" id="ADHJ01000023">
    <property type="protein sequence ID" value="EFU41162.1"/>
    <property type="molecule type" value="Genomic_DNA"/>
</dbReference>
<keyword evidence="1" id="KW-0560">Oxidoreductase</keyword>